<reference evidence="1 2" key="1">
    <citation type="submission" date="2016-10" db="EMBL/GenBank/DDBJ databases">
        <title>Rodentibacter gen. nov. and new species.</title>
        <authorList>
            <person name="Christensen H."/>
        </authorList>
    </citation>
    <scope>NUCLEOTIDE SEQUENCE [LARGE SCALE GENOMIC DNA]</scope>
    <source>
        <strain evidence="1 2">199137021</strain>
    </source>
</reference>
<sequence>MIERDENQIEIARSTLGIYRDIHHHTWEIEQHRGVCNGYISQKLMKIGKKFCQQLNLLSISNH</sequence>
<dbReference type="AlphaFoldDB" id="A0AAJ3K4C7"/>
<evidence type="ECO:0000313" key="1">
    <source>
        <dbReference type="EMBL" id="OOF72433.1"/>
    </source>
</evidence>
<dbReference type="EMBL" id="MLAB01000018">
    <property type="protein sequence ID" value="OOF72433.1"/>
    <property type="molecule type" value="Genomic_DNA"/>
</dbReference>
<name>A0AAJ3K4C7_9PAST</name>
<evidence type="ECO:0000313" key="2">
    <source>
        <dbReference type="Proteomes" id="UP000188998"/>
    </source>
</evidence>
<accession>A0AAJ3K4C7</accession>
<protein>
    <submittedName>
        <fullName evidence="1">Uncharacterized protein</fullName>
    </submittedName>
</protein>
<dbReference type="Proteomes" id="UP000188998">
    <property type="component" value="Unassembled WGS sequence"/>
</dbReference>
<keyword evidence="2" id="KW-1185">Reference proteome</keyword>
<proteinExistence type="predicted"/>
<organism evidence="1 2">
    <name type="scientific">Rodentibacter caecimuris</name>
    <dbReference type="NCBI Taxonomy" id="1796644"/>
    <lineage>
        <taxon>Bacteria</taxon>
        <taxon>Pseudomonadati</taxon>
        <taxon>Pseudomonadota</taxon>
        <taxon>Gammaproteobacteria</taxon>
        <taxon>Pasteurellales</taxon>
        <taxon>Pasteurellaceae</taxon>
        <taxon>Rodentibacter</taxon>
    </lineage>
</organism>
<gene>
    <name evidence="1" type="ORF">BKG90_04385</name>
</gene>
<comment type="caution">
    <text evidence="1">The sequence shown here is derived from an EMBL/GenBank/DDBJ whole genome shotgun (WGS) entry which is preliminary data.</text>
</comment>